<dbReference type="EMBL" id="QGKR01000141">
    <property type="protein sequence ID" value="PWR11150.1"/>
    <property type="molecule type" value="Genomic_DNA"/>
</dbReference>
<comment type="caution">
    <text evidence="1">The sequence shown here is derived from an EMBL/GenBank/DDBJ whole genome shotgun (WGS) entry which is preliminary data.</text>
</comment>
<protein>
    <submittedName>
        <fullName evidence="1">Uncharacterized protein</fullName>
    </submittedName>
</protein>
<proteinExistence type="predicted"/>
<name>A0A317DAN7_9ACTN</name>
<reference evidence="1 2" key="1">
    <citation type="submission" date="2018-05" db="EMBL/GenBank/DDBJ databases">
        <title>Micromonospora atacamensis sp. nov., a novel actinobacteria isolated from high altitude Atacama Desert soil.</title>
        <authorList>
            <person name="Carro L."/>
            <person name="Golinska P."/>
            <person name="Klenk H.-P."/>
            <person name="Goodfellow M."/>
        </authorList>
    </citation>
    <scope>NUCLEOTIDE SEQUENCE [LARGE SCALE GENOMIC DNA]</scope>
    <source>
        <strain evidence="1 2">5R2A7</strain>
    </source>
</reference>
<dbReference type="Proteomes" id="UP000245410">
    <property type="component" value="Unassembled WGS sequence"/>
</dbReference>
<sequence>MVLEDRLGVTPKSMRLLLWQVSADEVGERPQHRRVPAVASGPPTARDAIRGRPLLCLLPELDHV</sequence>
<accession>A0A317DAN7</accession>
<evidence type="ECO:0000313" key="1">
    <source>
        <dbReference type="EMBL" id="PWR11150.1"/>
    </source>
</evidence>
<evidence type="ECO:0000313" key="2">
    <source>
        <dbReference type="Proteomes" id="UP000245410"/>
    </source>
</evidence>
<keyword evidence="2" id="KW-1185">Reference proteome</keyword>
<gene>
    <name evidence="1" type="ORF">DKT68_06825</name>
</gene>
<organism evidence="1 2">
    <name type="scientific">Micromonospora acroterricola</name>
    <dbReference type="NCBI Taxonomy" id="2202421"/>
    <lineage>
        <taxon>Bacteria</taxon>
        <taxon>Bacillati</taxon>
        <taxon>Actinomycetota</taxon>
        <taxon>Actinomycetes</taxon>
        <taxon>Micromonosporales</taxon>
        <taxon>Micromonosporaceae</taxon>
        <taxon>Micromonospora</taxon>
    </lineage>
</organism>
<dbReference type="AlphaFoldDB" id="A0A317DAN7"/>